<dbReference type="OrthoDB" id="3211860at2759"/>
<dbReference type="AlphaFoldDB" id="A1CDJ4"/>
<dbReference type="Proteomes" id="UP000006701">
    <property type="component" value="Unassembled WGS sequence"/>
</dbReference>
<dbReference type="RefSeq" id="XP_001273347.1">
    <property type="nucleotide sequence ID" value="XM_001273346.1"/>
</dbReference>
<reference evidence="1 2" key="1">
    <citation type="journal article" date="2008" name="PLoS Genet.">
        <title>Genomic islands in the pathogenic filamentous fungus Aspergillus fumigatus.</title>
        <authorList>
            <person name="Fedorova N.D."/>
            <person name="Khaldi N."/>
            <person name="Joardar V.S."/>
            <person name="Maiti R."/>
            <person name="Amedeo P."/>
            <person name="Anderson M.J."/>
            <person name="Crabtree J."/>
            <person name="Silva J.C."/>
            <person name="Badger J.H."/>
            <person name="Albarraq A."/>
            <person name="Angiuoli S."/>
            <person name="Bussey H."/>
            <person name="Bowyer P."/>
            <person name="Cotty P.J."/>
            <person name="Dyer P.S."/>
            <person name="Egan A."/>
            <person name="Galens K."/>
            <person name="Fraser-Liggett C.M."/>
            <person name="Haas B.J."/>
            <person name="Inman J.M."/>
            <person name="Kent R."/>
            <person name="Lemieux S."/>
            <person name="Malavazi I."/>
            <person name="Orvis J."/>
            <person name="Roemer T."/>
            <person name="Ronning C.M."/>
            <person name="Sundaram J.P."/>
            <person name="Sutton G."/>
            <person name="Turner G."/>
            <person name="Venter J.C."/>
            <person name="White O.R."/>
            <person name="Whitty B.R."/>
            <person name="Youngman P."/>
            <person name="Wolfe K.H."/>
            <person name="Goldman G.H."/>
            <person name="Wortman J.R."/>
            <person name="Jiang B."/>
            <person name="Denning D.W."/>
            <person name="Nierman W.C."/>
        </authorList>
    </citation>
    <scope>NUCLEOTIDE SEQUENCE [LARGE SCALE GENOMIC DNA]</scope>
    <source>
        <strain evidence="2">ATCC 1007 / CBS 513.65 / DSM 816 / NCTC 3887 / NRRL 1</strain>
    </source>
</reference>
<name>A1CDJ4_ASPCL</name>
<protein>
    <submittedName>
        <fullName evidence="1">Uncharacterized protein</fullName>
    </submittedName>
</protein>
<sequence length="280" mass="32390">MVYCILNIETWRVAGNQSPQCLFSSPFISADEIRAHRRDLQTCWVDSPFLRGCCGALSCNYCPRTHINELRVPPEYAIQNPEYPYSGRTSLYYTRCQYHYRPKFICPQPQCRRMVKPFYDPDRLSYDFDPYGSLTVRPLPSANPDFAAALERDRWSSRRATPAQIALWERGGDLREKASVDGRGLTCEEAEELRSMDADVWWTRLITIGNRAESHEKRCPSCGRGVVRVGSTFRIPGKRDEKGWRRVERWTAEGTDMVARFSYCATVQEHAKMVERAVDH</sequence>
<dbReference type="HOGENOM" id="CLU_093544_0_0_1"/>
<dbReference type="KEGG" id="act:ACLA_006790"/>
<dbReference type="GeneID" id="4705597"/>
<accession>A1CDJ4</accession>
<gene>
    <name evidence="1" type="ORF">ACLA_006790</name>
</gene>
<dbReference type="VEuPathDB" id="FungiDB:ACLA_006790"/>
<dbReference type="EMBL" id="DS027051">
    <property type="protein sequence ID" value="EAW11921.1"/>
    <property type="molecule type" value="Genomic_DNA"/>
</dbReference>
<evidence type="ECO:0000313" key="1">
    <source>
        <dbReference type="EMBL" id="EAW11921.1"/>
    </source>
</evidence>
<proteinExistence type="predicted"/>
<evidence type="ECO:0000313" key="2">
    <source>
        <dbReference type="Proteomes" id="UP000006701"/>
    </source>
</evidence>
<keyword evidence="2" id="KW-1185">Reference proteome</keyword>
<organism evidence="1 2">
    <name type="scientific">Aspergillus clavatus (strain ATCC 1007 / CBS 513.65 / DSM 816 / NCTC 3887 / NRRL 1 / QM 1276 / 107)</name>
    <dbReference type="NCBI Taxonomy" id="344612"/>
    <lineage>
        <taxon>Eukaryota</taxon>
        <taxon>Fungi</taxon>
        <taxon>Dikarya</taxon>
        <taxon>Ascomycota</taxon>
        <taxon>Pezizomycotina</taxon>
        <taxon>Eurotiomycetes</taxon>
        <taxon>Eurotiomycetidae</taxon>
        <taxon>Eurotiales</taxon>
        <taxon>Aspergillaceae</taxon>
        <taxon>Aspergillus</taxon>
        <taxon>Aspergillus subgen. Fumigati</taxon>
    </lineage>
</organism>